<proteinExistence type="predicted"/>
<dbReference type="EMBL" id="QGKY02000094">
    <property type="protein sequence ID" value="KAF2604815.1"/>
    <property type="molecule type" value="Genomic_DNA"/>
</dbReference>
<evidence type="ECO:0000256" key="1">
    <source>
        <dbReference type="SAM" id="MobiDB-lite"/>
    </source>
</evidence>
<organism evidence="2">
    <name type="scientific">Brassica cretica</name>
    <name type="common">Mustard</name>
    <dbReference type="NCBI Taxonomy" id="69181"/>
    <lineage>
        <taxon>Eukaryota</taxon>
        <taxon>Viridiplantae</taxon>
        <taxon>Streptophyta</taxon>
        <taxon>Embryophyta</taxon>
        <taxon>Tracheophyta</taxon>
        <taxon>Spermatophyta</taxon>
        <taxon>Magnoliopsida</taxon>
        <taxon>eudicotyledons</taxon>
        <taxon>Gunneridae</taxon>
        <taxon>Pentapetalae</taxon>
        <taxon>rosids</taxon>
        <taxon>malvids</taxon>
        <taxon>Brassicales</taxon>
        <taxon>Brassicaceae</taxon>
        <taxon>Brassiceae</taxon>
        <taxon>Brassica</taxon>
    </lineage>
</organism>
<accession>A0A8S9LD11</accession>
<evidence type="ECO:0000313" key="2">
    <source>
        <dbReference type="EMBL" id="KAF2604815.1"/>
    </source>
</evidence>
<dbReference type="AlphaFoldDB" id="A0A8S9LD11"/>
<gene>
    <name evidence="2" type="ORF">F2Q70_00024768</name>
</gene>
<sequence>MLQVWMSPVKEEEQTVPPTTGRGKNPAVNRAGTTPKQKYTERSKGGLGFTLADVETLVPVEPRPHGTFNTSRS</sequence>
<protein>
    <submittedName>
        <fullName evidence="2">Uncharacterized protein</fullName>
    </submittedName>
</protein>
<feature type="region of interest" description="Disordered" evidence="1">
    <location>
        <begin position="1"/>
        <end position="45"/>
    </location>
</feature>
<comment type="caution">
    <text evidence="2">The sequence shown here is derived from an EMBL/GenBank/DDBJ whole genome shotgun (WGS) entry which is preliminary data.</text>
</comment>
<reference evidence="2" key="1">
    <citation type="submission" date="2019-12" db="EMBL/GenBank/DDBJ databases">
        <title>Genome sequencing and annotation of Brassica cretica.</title>
        <authorList>
            <person name="Studholme D.J."/>
            <person name="Sarris P.F."/>
        </authorList>
    </citation>
    <scope>NUCLEOTIDE SEQUENCE</scope>
    <source>
        <strain evidence="2">PFS-102/07</strain>
        <tissue evidence="2">Leaf</tissue>
    </source>
</reference>
<name>A0A8S9LD11_BRACR</name>